<proteinExistence type="predicted"/>
<reference evidence="1" key="1">
    <citation type="journal article" date="2016" name="Mol. Biol. Evol.">
        <title>Comparative Genomics of Early-Diverging Mushroom-Forming Fungi Provides Insights into the Origins of Lignocellulose Decay Capabilities.</title>
        <authorList>
            <person name="Nagy L.G."/>
            <person name="Riley R."/>
            <person name="Tritt A."/>
            <person name="Adam C."/>
            <person name="Daum C."/>
            <person name="Floudas D."/>
            <person name="Sun H."/>
            <person name="Yadav J.S."/>
            <person name="Pangilinan J."/>
            <person name="Larsson K.H."/>
            <person name="Matsuura K."/>
            <person name="Barry K."/>
            <person name="Labutti K."/>
            <person name="Kuo R."/>
            <person name="Ohm R.A."/>
            <person name="Bhattacharya S.S."/>
            <person name="Shirouzu T."/>
            <person name="Yoshinaga Y."/>
            <person name="Martin F.M."/>
            <person name="Grigoriev I.V."/>
            <person name="Hibbett D.S."/>
        </authorList>
    </citation>
    <scope>NUCLEOTIDE SEQUENCE [LARGE SCALE GENOMIC DNA]</scope>
    <source>
        <strain evidence="1">CBS 109695</strain>
    </source>
</reference>
<dbReference type="EMBL" id="KV417724">
    <property type="protein sequence ID" value="KZP08317.1"/>
    <property type="molecule type" value="Genomic_DNA"/>
</dbReference>
<gene>
    <name evidence="1" type="ORF">FIBSPDRAFT_964878</name>
</gene>
<sequence length="202" mass="23322">MDSAVLMFGREDASRMRLDVPEVQFQGSTYPVVNGAAVGLTERDIRRILWELAEMNWRYELFALDRALAKEEWDKQDADINRLRLVERVFGPSSSLAVTSWPTQESFVLHSNNLYRAGTLGHLRLLMLSWPECPKDISEGTMDVEFPDSTAYNSIVELNARMCEKMATPAFLQMEHNIRRFYCQSFYQFSGRPPILPLHLPE</sequence>
<evidence type="ECO:0000313" key="1">
    <source>
        <dbReference type="EMBL" id="KZP08317.1"/>
    </source>
</evidence>
<protein>
    <submittedName>
        <fullName evidence="1">Uncharacterized protein</fullName>
    </submittedName>
</protein>
<dbReference type="AlphaFoldDB" id="A0A165X8W4"/>
<organism evidence="1">
    <name type="scientific">Athelia psychrophila</name>
    <dbReference type="NCBI Taxonomy" id="1759441"/>
    <lineage>
        <taxon>Eukaryota</taxon>
        <taxon>Fungi</taxon>
        <taxon>Dikarya</taxon>
        <taxon>Basidiomycota</taxon>
        <taxon>Agaricomycotina</taxon>
        <taxon>Agaricomycetes</taxon>
        <taxon>Agaricomycetidae</taxon>
        <taxon>Atheliales</taxon>
        <taxon>Atheliaceae</taxon>
        <taxon>Athelia</taxon>
    </lineage>
</organism>
<accession>A0A165X8W4</accession>
<name>A0A165X8W4_9AGAM</name>
<dbReference type="OrthoDB" id="2634326at2759"/>